<dbReference type="OrthoDB" id="3012462at2759"/>
<feature type="domain" description="Fungal STAND N-terminal Goodbye" evidence="1">
    <location>
        <begin position="34"/>
        <end position="156"/>
    </location>
</feature>
<protein>
    <recommendedName>
        <fullName evidence="1">Fungal STAND N-terminal Goodbye domain-containing protein</fullName>
    </recommendedName>
</protein>
<proteinExistence type="predicted"/>
<dbReference type="EMBL" id="ML770630">
    <property type="protein sequence ID" value="KAE9383216.1"/>
    <property type="molecule type" value="Genomic_DNA"/>
</dbReference>
<dbReference type="Pfam" id="PF17109">
    <property type="entry name" value="Goodbye"/>
    <property type="match status" value="1"/>
</dbReference>
<name>A0A6A4GCG5_9AGAR</name>
<organism evidence="2 3">
    <name type="scientific">Gymnopus androsaceus JB14</name>
    <dbReference type="NCBI Taxonomy" id="1447944"/>
    <lineage>
        <taxon>Eukaryota</taxon>
        <taxon>Fungi</taxon>
        <taxon>Dikarya</taxon>
        <taxon>Basidiomycota</taxon>
        <taxon>Agaricomycotina</taxon>
        <taxon>Agaricomycetes</taxon>
        <taxon>Agaricomycetidae</taxon>
        <taxon>Agaricales</taxon>
        <taxon>Marasmiineae</taxon>
        <taxon>Omphalotaceae</taxon>
        <taxon>Gymnopus</taxon>
    </lineage>
</organism>
<evidence type="ECO:0000313" key="3">
    <source>
        <dbReference type="Proteomes" id="UP000799118"/>
    </source>
</evidence>
<keyword evidence="3" id="KW-1185">Reference proteome</keyword>
<dbReference type="Proteomes" id="UP000799118">
    <property type="component" value="Unassembled WGS sequence"/>
</dbReference>
<evidence type="ECO:0000313" key="2">
    <source>
        <dbReference type="EMBL" id="KAE9383216.1"/>
    </source>
</evidence>
<accession>A0A6A4GCG5</accession>
<reference evidence="2" key="1">
    <citation type="journal article" date="2019" name="Environ. Microbiol.">
        <title>Fungal ecological strategies reflected in gene transcription - a case study of two litter decomposers.</title>
        <authorList>
            <person name="Barbi F."/>
            <person name="Kohler A."/>
            <person name="Barry K."/>
            <person name="Baskaran P."/>
            <person name="Daum C."/>
            <person name="Fauchery L."/>
            <person name="Ihrmark K."/>
            <person name="Kuo A."/>
            <person name="LaButti K."/>
            <person name="Lipzen A."/>
            <person name="Morin E."/>
            <person name="Grigoriev I.V."/>
            <person name="Henrissat B."/>
            <person name="Lindahl B."/>
            <person name="Martin F."/>
        </authorList>
    </citation>
    <scope>NUCLEOTIDE SEQUENCE</scope>
    <source>
        <strain evidence="2">JB14</strain>
    </source>
</reference>
<dbReference type="AlphaFoldDB" id="A0A6A4GCG5"/>
<gene>
    <name evidence="2" type="ORF">BT96DRAFT_93836</name>
</gene>
<dbReference type="InterPro" id="IPR031350">
    <property type="entry name" value="Goodbye_dom"/>
</dbReference>
<sequence length="190" mass="20675">MTERQISVAPTAPMTPRITVMSTPPNPIGFEDLWAEAFTNYTSQTGRDLQDQTTQFIDCHSVDDVVRILETRSKDLTTFRGKGKMIRALLAPVVRLIELVNDTAGEAAAATGVPGGKAVFAALAILLTAGKGVTRAYDILEDLSERIQDAVSRIDVHLQSNSLPSPGLKSIFIQMLVQVLQYSRALHDVP</sequence>
<evidence type="ECO:0000259" key="1">
    <source>
        <dbReference type="Pfam" id="PF17109"/>
    </source>
</evidence>